<accession>A0ABR3VGZ3</accession>
<comment type="caution">
    <text evidence="3">The sequence shown here is derived from an EMBL/GenBank/DDBJ whole genome shotgun (WGS) entry which is preliminary data.</text>
</comment>
<dbReference type="CDD" id="cd16963">
    <property type="entry name" value="CCE1"/>
    <property type="match status" value="1"/>
</dbReference>
<organism evidence="3 4">
    <name type="scientific">Humicola insolens</name>
    <name type="common">Soft-rot fungus</name>
    <dbReference type="NCBI Taxonomy" id="85995"/>
    <lineage>
        <taxon>Eukaryota</taxon>
        <taxon>Fungi</taxon>
        <taxon>Dikarya</taxon>
        <taxon>Ascomycota</taxon>
        <taxon>Pezizomycotina</taxon>
        <taxon>Sordariomycetes</taxon>
        <taxon>Sordariomycetidae</taxon>
        <taxon>Sordariales</taxon>
        <taxon>Chaetomiaceae</taxon>
        <taxon>Mycothermus</taxon>
    </lineage>
</organism>
<gene>
    <name evidence="3" type="ORF">VTJ49DRAFT_7626</name>
</gene>
<feature type="region of interest" description="Disordered" evidence="1">
    <location>
        <begin position="269"/>
        <end position="294"/>
    </location>
</feature>
<reference evidence="3 4" key="1">
    <citation type="journal article" date="2024" name="Commun. Biol.">
        <title>Comparative genomic analysis of thermophilic fungi reveals convergent evolutionary adaptations and gene losses.</title>
        <authorList>
            <person name="Steindorff A.S."/>
            <person name="Aguilar-Pontes M.V."/>
            <person name="Robinson A.J."/>
            <person name="Andreopoulos B."/>
            <person name="LaButti K."/>
            <person name="Kuo A."/>
            <person name="Mondo S."/>
            <person name="Riley R."/>
            <person name="Otillar R."/>
            <person name="Haridas S."/>
            <person name="Lipzen A."/>
            <person name="Grimwood J."/>
            <person name="Schmutz J."/>
            <person name="Clum A."/>
            <person name="Reid I.D."/>
            <person name="Moisan M.C."/>
            <person name="Butler G."/>
            <person name="Nguyen T.T.M."/>
            <person name="Dewar K."/>
            <person name="Conant G."/>
            <person name="Drula E."/>
            <person name="Henrissat B."/>
            <person name="Hansel C."/>
            <person name="Singer S."/>
            <person name="Hutchinson M.I."/>
            <person name="de Vries R.P."/>
            <person name="Natvig D.O."/>
            <person name="Powell A.J."/>
            <person name="Tsang A."/>
            <person name="Grigoriev I.V."/>
        </authorList>
    </citation>
    <scope>NUCLEOTIDE SEQUENCE [LARGE SCALE GENOMIC DNA]</scope>
    <source>
        <strain evidence="3 4">CBS 620.91</strain>
    </source>
</reference>
<evidence type="ECO:0000256" key="1">
    <source>
        <dbReference type="SAM" id="MobiDB-lite"/>
    </source>
</evidence>
<dbReference type="InterPro" id="IPR036397">
    <property type="entry name" value="RNaseH_sf"/>
</dbReference>
<dbReference type="InterPro" id="IPR012337">
    <property type="entry name" value="RNaseH-like_sf"/>
</dbReference>
<dbReference type="PANTHER" id="PTHR28072:SF1">
    <property type="entry name" value="CRUCIFORM CUTTING ENDONUCLEASE 1, MITOCHONDRIAL-RELATED"/>
    <property type="match status" value="1"/>
</dbReference>
<keyword evidence="4" id="KW-1185">Reference proteome</keyword>
<protein>
    <recommendedName>
        <fullName evidence="2">Mitochondrial resolvase Ydc2 catalytic domain-containing protein</fullName>
    </recommendedName>
</protein>
<dbReference type="SUPFAM" id="SSF53098">
    <property type="entry name" value="Ribonuclease H-like"/>
    <property type="match status" value="1"/>
</dbReference>
<evidence type="ECO:0000313" key="3">
    <source>
        <dbReference type="EMBL" id="KAL1840928.1"/>
    </source>
</evidence>
<feature type="compositionally biased region" description="Low complexity" evidence="1">
    <location>
        <begin position="114"/>
        <end position="129"/>
    </location>
</feature>
<dbReference type="EMBL" id="JAZGSY010000094">
    <property type="protein sequence ID" value="KAL1840928.1"/>
    <property type="molecule type" value="Genomic_DNA"/>
</dbReference>
<dbReference type="InterPro" id="IPR015242">
    <property type="entry name" value="Ydc2_cat"/>
</dbReference>
<feature type="domain" description="Mitochondrial resolvase Ydc2 catalytic" evidence="2">
    <location>
        <begin position="53"/>
        <end position="383"/>
    </location>
</feature>
<proteinExistence type="predicted"/>
<dbReference type="InterPro" id="IPR039197">
    <property type="entry name" value="Mrs1/Cce1"/>
</dbReference>
<dbReference type="Gene3D" id="3.30.420.10">
    <property type="entry name" value="Ribonuclease H-like superfamily/Ribonuclease H"/>
    <property type="match status" value="1"/>
</dbReference>
<dbReference type="Pfam" id="PF09159">
    <property type="entry name" value="Ydc2-catalyt"/>
    <property type="match status" value="1"/>
</dbReference>
<evidence type="ECO:0000313" key="4">
    <source>
        <dbReference type="Proteomes" id="UP001583172"/>
    </source>
</evidence>
<feature type="compositionally biased region" description="Low complexity" evidence="1">
    <location>
        <begin position="145"/>
        <end position="155"/>
    </location>
</feature>
<sequence length="400" mass="43097">MSPRDPLLRETGATLQSLCASCGLRKTGTKAVLAQRLRLAAQTFRPLPQDARVLSLDLGLRNFALSLVSPVETIPGKGGRRRRTGVGGEEGVLRTPVRLLAWERIDLMAPLSSLSSLSSSSSSSSASSLEEADPEAVPEAQSEASSSSSSSSSSSQDDFSPASLATSTLRLVTSRLLPLRPTHILIERQRFRTAGAAAVLEWTVRVNSLEAMLHAVLAALNQQNRAGKVLGGDGDGDGGRVPTWWWRGRAESVTPKLVAGFVLPGVGSKSAVEGDEGEEGEESGKKKKKTGRGANSAYQLLKQGKIKLLTELLEGGMVQPEEGRVSDMVTRFLEEAERKATKTRRKKVPGDADMVDIGKMDDLSDSLLQGMTWVQWQNNLETLIRERPELLEPVDDSSED</sequence>
<dbReference type="Proteomes" id="UP001583172">
    <property type="component" value="Unassembled WGS sequence"/>
</dbReference>
<name>A0ABR3VGZ3_HUMIN</name>
<evidence type="ECO:0000259" key="2">
    <source>
        <dbReference type="Pfam" id="PF09159"/>
    </source>
</evidence>
<feature type="region of interest" description="Disordered" evidence="1">
    <location>
        <begin position="114"/>
        <end position="161"/>
    </location>
</feature>
<dbReference type="PANTHER" id="PTHR28072">
    <property type="entry name" value="CRUCIFORM CUTTING ENDONUCLEASE 1, MITOCHONDRIAL-RELATED"/>
    <property type="match status" value="1"/>
</dbReference>